<gene>
    <name evidence="3" type="ORF">DAPK24_041630</name>
</gene>
<reference evidence="3 4" key="1">
    <citation type="journal article" date="2023" name="Elife">
        <title>Identification of key yeast species and microbe-microbe interactions impacting larval growth of Drosophila in the wild.</title>
        <authorList>
            <person name="Mure A."/>
            <person name="Sugiura Y."/>
            <person name="Maeda R."/>
            <person name="Honda K."/>
            <person name="Sakurai N."/>
            <person name="Takahashi Y."/>
            <person name="Watada M."/>
            <person name="Katoh T."/>
            <person name="Gotoh A."/>
            <person name="Gotoh Y."/>
            <person name="Taniguchi I."/>
            <person name="Nakamura K."/>
            <person name="Hayashi T."/>
            <person name="Katayama T."/>
            <person name="Uemura T."/>
            <person name="Hattori Y."/>
        </authorList>
    </citation>
    <scope>NUCLEOTIDE SEQUENCE [LARGE SCALE GENOMIC DNA]</scope>
    <source>
        <strain evidence="3 4">PK-24</strain>
    </source>
</reference>
<dbReference type="Pfam" id="PF10193">
    <property type="entry name" value="Telomere_reg-2"/>
    <property type="match status" value="1"/>
</dbReference>
<dbReference type="AlphaFoldDB" id="A0AAV5R8A0"/>
<dbReference type="PANTHER" id="PTHR15830">
    <property type="entry name" value="TELOMERE LENGTH REGULATION PROTEIN TEL2 FAMILY MEMBER"/>
    <property type="match status" value="1"/>
</dbReference>
<dbReference type="Gene3D" id="1.25.40.720">
    <property type="entry name" value="Telomere length regulation protein 2, C-terminal domain"/>
    <property type="match status" value="2"/>
</dbReference>
<sequence length="851" mass="98279">MSVDNRICSLNDPDISTNDLLTTLNTLHSQKSFTNNQSIQLCSILLNKIIPQTFKLLNNQSQNVIYDLLSNRIGILQLIRLINNEKNTVNIKILLNIISKNIPFLLDDLCNSKKVDLDLTWKSLLTHKIYESLGSILVYLFDHTLEDIDRDYVKSIMDVYPRNIISNLLHLQTNDHDQLNAIRYIIVYFFNKRDDNLLLIVFENWNKCIELFKQPKELHAKQKFQLTELQNKFLIGLFNQMNLNVNNESSIYYIQLIKSLLNKIKPSSYKESILKSCQDNDNVIVNFIWMKSIGAVKLNYIEDLMNKFGNKEYISNTTTNVQSNMTRFLILLLSTLNNGQLNQLSCNKLFLDTITNRLESKVPMFREFGMYVADYIYTRINGEPMFKISSYEANKKEFMKLINELNQQSQIESFISDEELINEIQNTKQIEKIEQTIVEKQPIMIEMNYESDNDDSDLDDPTVSRNPTIAKPVFLKDLLHYLTTDPQNDKTTYEKRSIAFSIGIEMIRIKKNTPELKYYATKLIDAAMDLDSVGFPIKENEQFNDDDIKIAFDSWKLSFLIAICTCEPDIVFDYFLTNFIKQDWAIPLRVQILSCIGLSCRELCGRDDDFIWGKKNLDKVKPKELTGLALESFTKLEQMNSRKIVDLDQLEKENKLVKALENTVISEGTVIHRSRKLDIGKAQSIKSTNTTFINKKLPKVFFSMIAIWQEVNVHTYGNGFAIGSMSEYLNSHYLDILSMVYSCSIPSCISIIEMTIEEISVLIGQLRNIQTTSYSEFPSLLFKSIINSLRLLIFDNAKTLNVIKSSNNLELTALLESYAQVLSQSPPLDEPLNTLSKAVLEQLQQYSFLYS</sequence>
<comment type="similarity">
    <text evidence="1">Belongs to the TEL2 family.</text>
</comment>
<comment type="caution">
    <text evidence="3">The sequence shown here is derived from an EMBL/GenBank/DDBJ whole genome shotgun (WGS) entry which is preliminary data.</text>
</comment>
<dbReference type="Proteomes" id="UP001378960">
    <property type="component" value="Unassembled WGS sequence"/>
</dbReference>
<name>A0AAV5R8A0_PICKL</name>
<organism evidence="3 4">
    <name type="scientific">Pichia kluyveri</name>
    <name type="common">Yeast</name>
    <dbReference type="NCBI Taxonomy" id="36015"/>
    <lineage>
        <taxon>Eukaryota</taxon>
        <taxon>Fungi</taxon>
        <taxon>Dikarya</taxon>
        <taxon>Ascomycota</taxon>
        <taxon>Saccharomycotina</taxon>
        <taxon>Pichiomycetes</taxon>
        <taxon>Pichiales</taxon>
        <taxon>Pichiaceae</taxon>
        <taxon>Pichia</taxon>
    </lineage>
</organism>
<keyword evidence="4" id="KW-1185">Reference proteome</keyword>
<accession>A0AAV5R8A0</accession>
<protein>
    <submittedName>
        <fullName evidence="3">Tel2 protein</fullName>
    </submittedName>
</protein>
<feature type="domain" description="Telomere length regulation protein conserved" evidence="2">
    <location>
        <begin position="472"/>
        <end position="599"/>
    </location>
</feature>
<evidence type="ECO:0000256" key="1">
    <source>
        <dbReference type="ARBA" id="ARBA00006133"/>
    </source>
</evidence>
<dbReference type="InterPro" id="IPR019337">
    <property type="entry name" value="Telomere_length_regulation_dom"/>
</dbReference>
<evidence type="ECO:0000259" key="2">
    <source>
        <dbReference type="Pfam" id="PF10193"/>
    </source>
</evidence>
<dbReference type="InterPro" id="IPR038528">
    <property type="entry name" value="TEL2_C_sf"/>
</dbReference>
<evidence type="ECO:0000313" key="3">
    <source>
        <dbReference type="EMBL" id="GMM47565.1"/>
    </source>
</evidence>
<dbReference type="GO" id="GO:0042162">
    <property type="term" value="F:telomeric DNA binding"/>
    <property type="evidence" value="ECO:0007669"/>
    <property type="project" value="TreeGrafter"/>
</dbReference>
<dbReference type="GO" id="GO:0005829">
    <property type="term" value="C:cytosol"/>
    <property type="evidence" value="ECO:0007669"/>
    <property type="project" value="TreeGrafter"/>
</dbReference>
<dbReference type="PANTHER" id="PTHR15830:SF10">
    <property type="entry name" value="TELOMERE LENGTH REGULATION PROTEIN TEL2 HOMOLOG"/>
    <property type="match status" value="1"/>
</dbReference>
<dbReference type="EMBL" id="BTGB01000009">
    <property type="protein sequence ID" value="GMM47565.1"/>
    <property type="molecule type" value="Genomic_DNA"/>
</dbReference>
<dbReference type="GO" id="GO:0051083">
    <property type="term" value="P:'de novo' cotranslational protein folding"/>
    <property type="evidence" value="ECO:0007669"/>
    <property type="project" value="TreeGrafter"/>
</dbReference>
<dbReference type="GO" id="GO:0051879">
    <property type="term" value="F:Hsp90 protein binding"/>
    <property type="evidence" value="ECO:0007669"/>
    <property type="project" value="TreeGrafter"/>
</dbReference>
<proteinExistence type="inferred from homology"/>
<evidence type="ECO:0000313" key="4">
    <source>
        <dbReference type="Proteomes" id="UP001378960"/>
    </source>
</evidence>
<dbReference type="InterPro" id="IPR051970">
    <property type="entry name" value="TEL2_Regulation"/>
</dbReference>